<dbReference type="AlphaFoldDB" id="G2RGF1"/>
<dbReference type="GeneID" id="11523163"/>
<dbReference type="RefSeq" id="XP_003657372.1">
    <property type="nucleotide sequence ID" value="XM_003657324.1"/>
</dbReference>
<dbReference type="OrthoDB" id="4586102at2759"/>
<organism evidence="2 3">
    <name type="scientific">Thermothielavioides terrestris (strain ATCC 38088 / NRRL 8126)</name>
    <name type="common">Thielavia terrestris</name>
    <dbReference type="NCBI Taxonomy" id="578455"/>
    <lineage>
        <taxon>Eukaryota</taxon>
        <taxon>Fungi</taxon>
        <taxon>Dikarya</taxon>
        <taxon>Ascomycota</taxon>
        <taxon>Pezizomycotina</taxon>
        <taxon>Sordariomycetes</taxon>
        <taxon>Sordariomycetidae</taxon>
        <taxon>Sordariales</taxon>
        <taxon>Chaetomiaceae</taxon>
        <taxon>Thermothielavioides</taxon>
        <taxon>Thermothielavioides terrestris</taxon>
    </lineage>
</organism>
<dbReference type="HOGENOM" id="CLU_117762_0_0_1"/>
<dbReference type="KEGG" id="ttt:THITE_2147742"/>
<feature type="transmembrane region" description="Helical" evidence="1">
    <location>
        <begin position="161"/>
        <end position="180"/>
    </location>
</feature>
<gene>
    <name evidence="2" type="ORF">THITE_2147742</name>
</gene>
<dbReference type="Proteomes" id="UP000008181">
    <property type="component" value="Chromosome 6"/>
</dbReference>
<dbReference type="eggNOG" id="ENOG502RJC7">
    <property type="taxonomic scope" value="Eukaryota"/>
</dbReference>
<sequence>MYRTKHFRWKLAHTSGILAHLGLAVAASISYTYHIGQATGPIQWSYPAHQIWTSMSLNPCGSVLMGDLEGGYILDTAARRTLLTCIAVGSLGFALNTALFILLLAVEPNRITLTEGEQHWRKQIVTFFGCMLNLLLAGAGLSLASSLGMKTAGSKSLTAPLIWASIQTPLALFMAVLDAVKNYREGLDLLD</sequence>
<evidence type="ECO:0000313" key="2">
    <source>
        <dbReference type="EMBL" id="AEO71036.1"/>
    </source>
</evidence>
<evidence type="ECO:0000256" key="1">
    <source>
        <dbReference type="SAM" id="Phobius"/>
    </source>
</evidence>
<feature type="transmembrane region" description="Helical" evidence="1">
    <location>
        <begin position="81"/>
        <end position="106"/>
    </location>
</feature>
<keyword evidence="1" id="KW-0472">Membrane</keyword>
<feature type="transmembrane region" description="Helical" evidence="1">
    <location>
        <begin position="127"/>
        <end position="149"/>
    </location>
</feature>
<keyword evidence="1" id="KW-0812">Transmembrane</keyword>
<name>G2RGF1_THETT</name>
<evidence type="ECO:0000313" key="3">
    <source>
        <dbReference type="Proteomes" id="UP000008181"/>
    </source>
</evidence>
<dbReference type="EMBL" id="CP003014">
    <property type="protein sequence ID" value="AEO71036.1"/>
    <property type="molecule type" value="Genomic_DNA"/>
</dbReference>
<proteinExistence type="predicted"/>
<reference evidence="2 3" key="1">
    <citation type="journal article" date="2011" name="Nat. Biotechnol.">
        <title>Comparative genomic analysis of the thermophilic biomass-degrading fungi Myceliophthora thermophila and Thielavia terrestris.</title>
        <authorList>
            <person name="Berka R.M."/>
            <person name="Grigoriev I.V."/>
            <person name="Otillar R."/>
            <person name="Salamov A."/>
            <person name="Grimwood J."/>
            <person name="Reid I."/>
            <person name="Ishmael N."/>
            <person name="John T."/>
            <person name="Darmond C."/>
            <person name="Moisan M.-C."/>
            <person name="Henrissat B."/>
            <person name="Coutinho P.M."/>
            <person name="Lombard V."/>
            <person name="Natvig D.O."/>
            <person name="Lindquist E."/>
            <person name="Schmutz J."/>
            <person name="Lucas S."/>
            <person name="Harris P."/>
            <person name="Powlowski J."/>
            <person name="Bellemare A."/>
            <person name="Taylor D."/>
            <person name="Butler G."/>
            <person name="de Vries R.P."/>
            <person name="Allijn I.E."/>
            <person name="van den Brink J."/>
            <person name="Ushinsky S."/>
            <person name="Storms R."/>
            <person name="Powell A.J."/>
            <person name="Paulsen I.T."/>
            <person name="Elbourne L.D.H."/>
            <person name="Baker S.E."/>
            <person name="Magnuson J."/>
            <person name="LaBoissiere S."/>
            <person name="Clutterbuck A.J."/>
            <person name="Martinez D."/>
            <person name="Wogulis M."/>
            <person name="de Leon A.L."/>
            <person name="Rey M.W."/>
            <person name="Tsang A."/>
        </authorList>
    </citation>
    <scope>NUCLEOTIDE SEQUENCE [LARGE SCALE GENOMIC DNA]</scope>
    <source>
        <strain evidence="3">ATCC 38088 / NRRL 8126</strain>
    </source>
</reference>
<accession>G2RGF1</accession>
<keyword evidence="3" id="KW-1185">Reference proteome</keyword>
<protein>
    <submittedName>
        <fullName evidence="2">Uncharacterized protein</fullName>
    </submittedName>
</protein>
<keyword evidence="1" id="KW-1133">Transmembrane helix</keyword>